<feature type="region of interest" description="Disordered" evidence="1">
    <location>
        <begin position="84"/>
        <end position="112"/>
    </location>
</feature>
<feature type="compositionally biased region" description="Polar residues" evidence="1">
    <location>
        <begin position="96"/>
        <end position="108"/>
    </location>
</feature>
<dbReference type="STRING" id="1146883.BLASA_0203"/>
<evidence type="ECO:0000256" key="1">
    <source>
        <dbReference type="SAM" id="MobiDB-lite"/>
    </source>
</evidence>
<sequence length="241" mass="23866">MTDRETSVLLDELAGRVPVGPPPTARLLRAGRRARRRRTAGATLAVAAGVAVAVGGIVTVVDLAPGGGEPAPVVVAEEPAAGLPATPEAGSAAGSAMSQLPPNPTDSRTGPLADGGAASCVAEYSAAAVAERGFAFDGVVVAIGPSGTERSGSPGTELAGVTFAVQEWFSGGQGPTVTVDLPAPADGSGSSPVGQAPAYGVGSRLLVSGEDRWGAGPMADPIAWMCGFTRYYDEGTAAAWR</sequence>
<dbReference type="KEGG" id="bsd:BLASA_0203"/>
<dbReference type="InterPro" id="IPR036683">
    <property type="entry name" value="CO_DH_flav_C_dom_sf"/>
</dbReference>
<proteinExistence type="predicted"/>
<evidence type="ECO:0000313" key="3">
    <source>
        <dbReference type="EMBL" id="CCG01182.1"/>
    </source>
</evidence>
<organism evidence="3 4">
    <name type="scientific">Blastococcus saxobsidens (strain DD2)</name>
    <dbReference type="NCBI Taxonomy" id="1146883"/>
    <lineage>
        <taxon>Bacteria</taxon>
        <taxon>Bacillati</taxon>
        <taxon>Actinomycetota</taxon>
        <taxon>Actinomycetes</taxon>
        <taxon>Geodermatophilales</taxon>
        <taxon>Geodermatophilaceae</taxon>
        <taxon>Blastococcus</taxon>
    </lineage>
</organism>
<keyword evidence="4" id="KW-1185">Reference proteome</keyword>
<dbReference type="RefSeq" id="WP_014374099.1">
    <property type="nucleotide sequence ID" value="NC_016943.1"/>
</dbReference>
<protein>
    <submittedName>
        <fullName evidence="3">Uncharacterized protein</fullName>
    </submittedName>
</protein>
<keyword evidence="2" id="KW-0472">Membrane</keyword>
<dbReference type="SUPFAM" id="SSF55447">
    <property type="entry name" value="CO dehydrogenase flavoprotein C-terminal domain-like"/>
    <property type="match status" value="1"/>
</dbReference>
<dbReference type="HOGENOM" id="CLU_1150120_0_0_11"/>
<accession>H6RL52</accession>
<dbReference type="EMBL" id="FO117623">
    <property type="protein sequence ID" value="CCG01182.1"/>
    <property type="molecule type" value="Genomic_DNA"/>
</dbReference>
<reference evidence="3 4" key="1">
    <citation type="journal article" date="2012" name="J. Bacteriol.">
        <title>Genome Sequence of Blastococcus saxobsidens DD2, a Stone-Inhabiting Bacterium.</title>
        <authorList>
            <person name="Chouaia B."/>
            <person name="Crotti E."/>
            <person name="Brusetti L."/>
            <person name="Daffonchio D."/>
            <person name="Essoussi I."/>
            <person name="Nouioui I."/>
            <person name="Sbissi I."/>
            <person name="Ghodhbane-Gtari F."/>
            <person name="Gtari M."/>
            <person name="Vacherie B."/>
            <person name="Barbe V."/>
            <person name="Medigue C."/>
            <person name="Gury J."/>
            <person name="Pujic P."/>
            <person name="Normand P."/>
        </authorList>
    </citation>
    <scope>NUCLEOTIDE SEQUENCE [LARGE SCALE GENOMIC DNA]</scope>
    <source>
        <strain evidence="3 4">DD2</strain>
    </source>
</reference>
<dbReference type="eggNOG" id="ENOG5031XBZ">
    <property type="taxonomic scope" value="Bacteria"/>
</dbReference>
<reference evidence="4" key="2">
    <citation type="submission" date="2012-02" db="EMBL/GenBank/DDBJ databases">
        <title>Complete genome sequence of Blastococcus saxobsidens strain DD2.</title>
        <authorList>
            <person name="Genoscope."/>
        </authorList>
    </citation>
    <scope>NUCLEOTIDE SEQUENCE [LARGE SCALE GENOMIC DNA]</scope>
    <source>
        <strain evidence="4">DD2</strain>
    </source>
</reference>
<keyword evidence="2" id="KW-0812">Transmembrane</keyword>
<keyword evidence="2" id="KW-1133">Transmembrane helix</keyword>
<dbReference type="OrthoDB" id="3302627at2"/>
<dbReference type="Proteomes" id="UP000007517">
    <property type="component" value="Chromosome"/>
</dbReference>
<evidence type="ECO:0000313" key="4">
    <source>
        <dbReference type="Proteomes" id="UP000007517"/>
    </source>
</evidence>
<name>H6RL52_BLASD</name>
<feature type="transmembrane region" description="Helical" evidence="2">
    <location>
        <begin position="39"/>
        <end position="61"/>
    </location>
</feature>
<gene>
    <name evidence="3" type="ordered locus">BLASA_0203</name>
</gene>
<evidence type="ECO:0000256" key="2">
    <source>
        <dbReference type="SAM" id="Phobius"/>
    </source>
</evidence>
<dbReference type="AlphaFoldDB" id="H6RL52"/>